<dbReference type="eggNOG" id="COG2896">
    <property type="taxonomic scope" value="Bacteria"/>
</dbReference>
<gene>
    <name evidence="8" type="ordered locus">Spico_0410</name>
</gene>
<accession>F4GID1</accession>
<sequence length="295" mass="34023">MKTFSEWSVKIALTSNCNYSCFYCNDSLIQAQKKRLDYDKVSAFLKAAANLGITREIHWTGGECTLENLEAYMQLAHVLGFKKQAITSNGLLIDKHMDAFIKYNLERANLSIDSLDNQKYLEITGIDGLDKVLENTRKLLDNNIKVKFNVVLMRRNVDEVLDFIEYTKHNNITLKIHELWNYGDESQFHKEYIDIHSIELSIKQLGYDIDEIPVDLPTIKYFKKGDHNIGLLSSPKKGICNSRFCKQIKLYADGTTCEGCRINNYSNLDFLLSDLMNSRRLGEIKWGDKEHEADL</sequence>
<evidence type="ECO:0000259" key="7">
    <source>
        <dbReference type="PROSITE" id="PS51918"/>
    </source>
</evidence>
<dbReference type="PANTHER" id="PTHR22960:SF0">
    <property type="entry name" value="MOLYBDENUM COFACTOR BIOSYNTHESIS PROTEIN 1"/>
    <property type="match status" value="1"/>
</dbReference>
<dbReference type="OrthoDB" id="335556at2"/>
<dbReference type="STRING" id="760011.Spico_0410"/>
<dbReference type="InterPro" id="IPR006638">
    <property type="entry name" value="Elp3/MiaA/NifB-like_rSAM"/>
</dbReference>
<dbReference type="GO" id="GO:0006777">
    <property type="term" value="P:Mo-molybdopterin cofactor biosynthetic process"/>
    <property type="evidence" value="ECO:0007669"/>
    <property type="project" value="UniProtKB-KW"/>
</dbReference>
<evidence type="ECO:0000256" key="3">
    <source>
        <dbReference type="ARBA" id="ARBA00022723"/>
    </source>
</evidence>
<organism evidence="8 9">
    <name type="scientific">Parasphaerochaeta coccoides (strain ATCC BAA-1237 / DSM 17374 / SPN1)</name>
    <name type="common">Sphaerochaeta coccoides</name>
    <dbReference type="NCBI Taxonomy" id="760011"/>
    <lineage>
        <taxon>Bacteria</taxon>
        <taxon>Pseudomonadati</taxon>
        <taxon>Spirochaetota</taxon>
        <taxon>Spirochaetia</taxon>
        <taxon>Spirochaetales</taxon>
        <taxon>Sphaerochaetaceae</taxon>
        <taxon>Parasphaerochaeta</taxon>
    </lineage>
</organism>
<evidence type="ECO:0000256" key="6">
    <source>
        <dbReference type="ARBA" id="ARBA00023150"/>
    </source>
</evidence>
<keyword evidence="9" id="KW-1185">Reference proteome</keyword>
<feature type="domain" description="Radical SAM core" evidence="7">
    <location>
        <begin position="3"/>
        <end position="208"/>
    </location>
</feature>
<dbReference type="GO" id="GO:0061799">
    <property type="term" value="F:cyclic pyranopterin monophosphate synthase activity"/>
    <property type="evidence" value="ECO:0007669"/>
    <property type="project" value="TreeGrafter"/>
</dbReference>
<dbReference type="CDD" id="cd01335">
    <property type="entry name" value="Radical_SAM"/>
    <property type="match status" value="1"/>
</dbReference>
<proteinExistence type="predicted"/>
<dbReference type="GO" id="GO:0061798">
    <property type="term" value="F:GTP 3',8'-cyclase activity"/>
    <property type="evidence" value="ECO:0007669"/>
    <property type="project" value="TreeGrafter"/>
</dbReference>
<reference evidence="8 9" key="2">
    <citation type="journal article" date="2012" name="Stand. Genomic Sci.">
        <title>Complete genome sequence of the termite hindgut bacterium Spirochaeta coccoides type strain (SPN1(T)), reclassification in the genus Sphaerochaeta as Sphaerochaeta coccoides comb. nov. and emendations of the family Spirochaetaceae and the genus Sphaerochaeta.</title>
        <authorList>
            <person name="Abt B."/>
            <person name="Han C."/>
            <person name="Scheuner C."/>
            <person name="Lu M."/>
            <person name="Lapidus A."/>
            <person name="Nolan M."/>
            <person name="Lucas S."/>
            <person name="Hammon N."/>
            <person name="Deshpande S."/>
            <person name="Cheng J.F."/>
            <person name="Tapia R."/>
            <person name="Goodwin L.A."/>
            <person name="Pitluck S."/>
            <person name="Liolios K."/>
            <person name="Pagani I."/>
            <person name="Ivanova N."/>
            <person name="Mavromatis K."/>
            <person name="Mikhailova N."/>
            <person name="Huntemann M."/>
            <person name="Pati A."/>
            <person name="Chen A."/>
            <person name="Palaniappan K."/>
            <person name="Land M."/>
            <person name="Hauser L."/>
            <person name="Brambilla E.M."/>
            <person name="Rohde M."/>
            <person name="Spring S."/>
            <person name="Gronow S."/>
            <person name="Goker M."/>
            <person name="Woyke T."/>
            <person name="Bristow J."/>
            <person name="Eisen J.A."/>
            <person name="Markowitz V."/>
            <person name="Hugenholtz P."/>
            <person name="Kyrpides N.C."/>
            <person name="Klenk H.P."/>
            <person name="Detter J.C."/>
        </authorList>
    </citation>
    <scope>NUCLEOTIDE SEQUENCE [LARGE SCALE GENOMIC DNA]</scope>
    <source>
        <strain evidence="9">ATCC BAA-1237 / DSM 17374 / SPN1</strain>
    </source>
</reference>
<name>F4GID1_PARC1</name>
<dbReference type="InterPro" id="IPR058240">
    <property type="entry name" value="rSAM_sf"/>
</dbReference>
<dbReference type="Gene3D" id="3.20.20.70">
    <property type="entry name" value="Aldolase class I"/>
    <property type="match status" value="1"/>
</dbReference>
<dbReference type="RefSeq" id="WP_013739035.1">
    <property type="nucleotide sequence ID" value="NC_015436.1"/>
</dbReference>
<protein>
    <submittedName>
        <fullName evidence="8">Radical SAM domain protein</fullName>
    </submittedName>
</protein>
<dbReference type="EMBL" id="CP002659">
    <property type="protein sequence ID" value="AEC01639.1"/>
    <property type="molecule type" value="Genomic_DNA"/>
</dbReference>
<comment type="cofactor">
    <cofactor evidence="1">
        <name>[4Fe-4S] cluster</name>
        <dbReference type="ChEBI" id="CHEBI:49883"/>
    </cofactor>
</comment>
<evidence type="ECO:0000256" key="5">
    <source>
        <dbReference type="ARBA" id="ARBA00023014"/>
    </source>
</evidence>
<dbReference type="InterPro" id="IPR050105">
    <property type="entry name" value="MoCo_biosynth_MoaA/MoaC"/>
</dbReference>
<keyword evidence="4" id="KW-0408">Iron</keyword>
<dbReference type="Proteomes" id="UP000007939">
    <property type="component" value="Chromosome"/>
</dbReference>
<dbReference type="PROSITE" id="PS51918">
    <property type="entry name" value="RADICAL_SAM"/>
    <property type="match status" value="1"/>
</dbReference>
<keyword evidence="2" id="KW-0949">S-adenosyl-L-methionine</keyword>
<dbReference type="SFLD" id="SFLDG01067">
    <property type="entry name" value="SPASM/twitch_domain_containing"/>
    <property type="match status" value="1"/>
</dbReference>
<dbReference type="PANTHER" id="PTHR22960">
    <property type="entry name" value="MOLYBDOPTERIN COFACTOR SYNTHESIS PROTEIN A"/>
    <property type="match status" value="1"/>
</dbReference>
<evidence type="ECO:0000256" key="2">
    <source>
        <dbReference type="ARBA" id="ARBA00022691"/>
    </source>
</evidence>
<dbReference type="KEGG" id="scc:Spico_0410"/>
<dbReference type="SFLD" id="SFLDS00029">
    <property type="entry name" value="Radical_SAM"/>
    <property type="match status" value="1"/>
</dbReference>
<dbReference type="AlphaFoldDB" id="F4GID1"/>
<dbReference type="GO" id="GO:0051536">
    <property type="term" value="F:iron-sulfur cluster binding"/>
    <property type="evidence" value="ECO:0007669"/>
    <property type="project" value="UniProtKB-KW"/>
</dbReference>
<reference evidence="9" key="1">
    <citation type="submission" date="2011-04" db="EMBL/GenBank/DDBJ databases">
        <title>The complete genome of Spirochaeta coccoides DSM 17374.</title>
        <authorList>
            <person name="Lucas S."/>
            <person name="Copeland A."/>
            <person name="Lapidus A."/>
            <person name="Bruce D."/>
            <person name="Goodwin L."/>
            <person name="Pitluck S."/>
            <person name="Peters L."/>
            <person name="Kyrpides N."/>
            <person name="Mavromatis K."/>
            <person name="Pagani I."/>
            <person name="Ivanova N."/>
            <person name="Ovchinnikova G."/>
            <person name="Lu M."/>
            <person name="Detter J.C."/>
            <person name="Tapia R."/>
            <person name="Han C."/>
            <person name="Land M."/>
            <person name="Hauser L."/>
            <person name="Markowitz V."/>
            <person name="Cheng J.-F."/>
            <person name="Hugenholtz P."/>
            <person name="Woyke T."/>
            <person name="Wu D."/>
            <person name="Spring S."/>
            <person name="Schroeder M."/>
            <person name="Brambilla E."/>
            <person name="Klenk H.-P."/>
            <person name="Eisen J.A."/>
        </authorList>
    </citation>
    <scope>NUCLEOTIDE SEQUENCE [LARGE SCALE GENOMIC DNA]</scope>
    <source>
        <strain evidence="9">ATCC BAA-1237 / DSM 17374 / SPN1</strain>
    </source>
</reference>
<dbReference type="Pfam" id="PF04055">
    <property type="entry name" value="Radical_SAM"/>
    <property type="match status" value="1"/>
</dbReference>
<evidence type="ECO:0000256" key="1">
    <source>
        <dbReference type="ARBA" id="ARBA00001966"/>
    </source>
</evidence>
<evidence type="ECO:0000313" key="8">
    <source>
        <dbReference type="EMBL" id="AEC01639.1"/>
    </source>
</evidence>
<dbReference type="InterPro" id="IPR007197">
    <property type="entry name" value="rSAM"/>
</dbReference>
<dbReference type="SMART" id="SM00729">
    <property type="entry name" value="Elp3"/>
    <property type="match status" value="1"/>
</dbReference>
<keyword evidence="6" id="KW-0501">Molybdenum cofactor biosynthesis</keyword>
<dbReference type="InterPro" id="IPR013785">
    <property type="entry name" value="Aldolase_TIM"/>
</dbReference>
<dbReference type="SFLD" id="SFLDG01386">
    <property type="entry name" value="main_SPASM_domain-containing"/>
    <property type="match status" value="1"/>
</dbReference>
<evidence type="ECO:0000256" key="4">
    <source>
        <dbReference type="ARBA" id="ARBA00023004"/>
    </source>
</evidence>
<dbReference type="SUPFAM" id="SSF102114">
    <property type="entry name" value="Radical SAM enzymes"/>
    <property type="match status" value="1"/>
</dbReference>
<evidence type="ECO:0000313" key="9">
    <source>
        <dbReference type="Proteomes" id="UP000007939"/>
    </source>
</evidence>
<dbReference type="HOGENOM" id="CLU_009273_0_1_12"/>
<keyword evidence="3" id="KW-0479">Metal-binding</keyword>
<dbReference type="GO" id="GO:0046872">
    <property type="term" value="F:metal ion binding"/>
    <property type="evidence" value="ECO:0007669"/>
    <property type="project" value="UniProtKB-KW"/>
</dbReference>
<keyword evidence="5" id="KW-0411">Iron-sulfur</keyword>